<dbReference type="GO" id="GO:0005085">
    <property type="term" value="F:guanyl-nucleotide exchange factor activity"/>
    <property type="evidence" value="ECO:0007669"/>
    <property type="project" value="UniProtKB-KW"/>
</dbReference>
<dbReference type="OrthoDB" id="546434at2759"/>
<organism evidence="7 8">
    <name type="scientific">Rhizopus delemar (strain RA 99-880 / ATCC MYA-4621 / FGSC 9543 / NRRL 43880)</name>
    <name type="common">Mucormycosis agent</name>
    <name type="synonym">Rhizopus arrhizus var. delemar</name>
    <dbReference type="NCBI Taxonomy" id="246409"/>
    <lineage>
        <taxon>Eukaryota</taxon>
        <taxon>Fungi</taxon>
        <taxon>Fungi incertae sedis</taxon>
        <taxon>Mucoromycota</taxon>
        <taxon>Mucoromycotina</taxon>
        <taxon>Mucoromycetes</taxon>
        <taxon>Mucorales</taxon>
        <taxon>Mucorineae</taxon>
        <taxon>Rhizopodaceae</taxon>
        <taxon>Rhizopus</taxon>
    </lineage>
</organism>
<dbReference type="eggNOG" id="KOG3417">
    <property type="taxonomic scope" value="Eukaryota"/>
</dbReference>
<dbReference type="Gene3D" id="2.20.70.10">
    <property type="match status" value="1"/>
</dbReference>
<dbReference type="PROSITE" id="PS50020">
    <property type="entry name" value="WW_DOMAIN_2"/>
    <property type="match status" value="1"/>
</dbReference>
<dbReference type="Pfam" id="PF00617">
    <property type="entry name" value="RasGEF"/>
    <property type="match status" value="1"/>
</dbReference>
<evidence type="ECO:0000259" key="5">
    <source>
        <dbReference type="PROSITE" id="PS50020"/>
    </source>
</evidence>
<evidence type="ECO:0000256" key="2">
    <source>
        <dbReference type="PROSITE-ProRule" id="PRU00168"/>
    </source>
</evidence>
<dbReference type="STRING" id="246409.I1BN77"/>
<dbReference type="PROSITE" id="PS50009">
    <property type="entry name" value="RASGEF_CAT"/>
    <property type="match status" value="1"/>
</dbReference>
<dbReference type="CDD" id="cd00155">
    <property type="entry name" value="RasGEF"/>
    <property type="match status" value="1"/>
</dbReference>
<dbReference type="VEuPathDB" id="FungiDB:RO3G_02361"/>
<dbReference type="RefSeq" id="XP_067513053.1">
    <property type="nucleotide sequence ID" value="XM_067656952.1"/>
</dbReference>
<feature type="domain" description="N-terminal Ras-GEF" evidence="6">
    <location>
        <begin position="601"/>
        <end position="750"/>
    </location>
</feature>
<dbReference type="FunCoup" id="I1BN77">
    <property type="interactions" value="69"/>
</dbReference>
<dbReference type="Pfam" id="PF25006">
    <property type="entry name" value="DUF7783"/>
    <property type="match status" value="1"/>
</dbReference>
<evidence type="ECO:0000259" key="6">
    <source>
        <dbReference type="PROSITE" id="PS50212"/>
    </source>
</evidence>
<dbReference type="Pfam" id="PF00618">
    <property type="entry name" value="RasGEF_N"/>
    <property type="match status" value="1"/>
</dbReference>
<dbReference type="InterPro" id="IPR023578">
    <property type="entry name" value="Ras_GEF_dom_sf"/>
</dbReference>
<dbReference type="AlphaFoldDB" id="I1BN77"/>
<feature type="domain" description="WW" evidence="5">
    <location>
        <begin position="71"/>
        <end position="104"/>
    </location>
</feature>
<dbReference type="PANTHER" id="PTHR23113">
    <property type="entry name" value="GUANINE NUCLEOTIDE EXCHANGE FACTOR"/>
    <property type="match status" value="1"/>
</dbReference>
<dbReference type="GO" id="GO:0007265">
    <property type="term" value="P:Ras protein signal transduction"/>
    <property type="evidence" value="ECO:0007669"/>
    <property type="project" value="TreeGrafter"/>
</dbReference>
<dbReference type="PROSITE" id="PS50212">
    <property type="entry name" value="RASGEF_NTER"/>
    <property type="match status" value="1"/>
</dbReference>
<sequence>MTDDGRQWYYYNEQSGKITYQNPALLDQKDQKITDYNRDSFFHPSLPIEEEEERVEQEVDDEPSAAAPTPEELMKNWVERKTPQGRIYFCNLITQETTWDYDEIDIETGYLKKTEKEGESDEEDEEKKVKENEQSHSGSAVQEQATDKKLTWTKVAADIAFNIHELINAAQKGQRDQLPLKTTVTVESIRLMLYASRALDKDSPLVTEPIFRDPRRSVMSSLSKLVLDSKLGAESSNDSNPENMLERVEKDANDVLIGVRNFITACQQRNVPIYSIDLHLFADISQLPFDPYLLESPGILKTNNPKINPTKNITTGMINLGLTPEDRKKMNKVTREISSSLLQKGKYLLNGDLILSLQVYSHQIYTSAEELSVAAHALVLQNDNDDDDKTDKRASSIALFRTLSTQVGQYIAILDDINLDSIDNSQIPSITTYHSSRKSIYSALGHLFGTVQTLTNPDINIHDSVQTLHQAVIHIENVIETVEQSVIAMVNERKRNMIVNREEVLLSPSATTPRRNSFCDSENGIQISSLEEESEVEFGEFDVDDTKSMHSNLRRPTLAASGISDIVNRRRQQSIRPDDRSVDSMDTLGSDHHPDELELASDGSIKGGTLPALVERLTVHDTLGIRPKGKLKEKKINPCLFFTDTNFIATFLLTYRSFCTTEEVVSLLEARYNLRPPERLTPEQLEMWTERKQKLVRLRIFNVLKNWLENYYIDEDEHLLGRFEYFTNSYVRDSSEFAANQILALIKKRAESRGEMKKIIPNPINGPDPIFPKNIQNITLLETDPLEMARQLSIKDFKLYSSIRPIECLGKAWSRDGVHGSIAVNIKQSIQYCNRLTSWVTESILFYEEAKKRAGVIKYWVQVADLCSRSTTQSLASIRKLLGANRNFVEYREIIHSVSPPCIPFLGIYLQDLTFIEDGNPDYLRKSNSLINFAKRQKVAEVIRELKQFQSFAYNFHTIQEFQEFIKTQLDQEHDVEKLYKRSLQLEPRMTETPNSVYVASNSM</sequence>
<evidence type="ECO:0000313" key="7">
    <source>
        <dbReference type="EMBL" id="EIE77657.1"/>
    </source>
</evidence>
<dbReference type="InterPro" id="IPR036020">
    <property type="entry name" value="WW_dom_sf"/>
</dbReference>
<feature type="compositionally biased region" description="Polar residues" evidence="3">
    <location>
        <begin position="135"/>
        <end position="144"/>
    </location>
</feature>
<dbReference type="InterPro" id="IPR001202">
    <property type="entry name" value="WW_dom"/>
</dbReference>
<dbReference type="SMART" id="SM00456">
    <property type="entry name" value="WW"/>
    <property type="match status" value="1"/>
</dbReference>
<dbReference type="InterPro" id="IPR056685">
    <property type="entry name" value="DUF7783"/>
</dbReference>
<keyword evidence="1 2" id="KW-0344">Guanine-nucleotide releasing factor</keyword>
<dbReference type="Gene3D" id="1.20.870.10">
    <property type="entry name" value="Son of sevenless (SoS) protein Chain: S domain 1"/>
    <property type="match status" value="1"/>
</dbReference>
<dbReference type="InterPro" id="IPR001895">
    <property type="entry name" value="RASGEF_cat_dom"/>
</dbReference>
<dbReference type="InterPro" id="IPR000651">
    <property type="entry name" value="Ras-like_Gua-exchang_fac_N"/>
</dbReference>
<dbReference type="SMART" id="SM00229">
    <property type="entry name" value="RasGEFN"/>
    <property type="match status" value="1"/>
</dbReference>
<dbReference type="CDD" id="cd00201">
    <property type="entry name" value="WW"/>
    <property type="match status" value="1"/>
</dbReference>
<keyword evidence="8" id="KW-1185">Reference proteome</keyword>
<dbReference type="SUPFAM" id="SSF51045">
    <property type="entry name" value="WW domain"/>
    <property type="match status" value="1"/>
</dbReference>
<reference evidence="7 8" key="1">
    <citation type="journal article" date="2009" name="PLoS Genet.">
        <title>Genomic analysis of the basal lineage fungus Rhizopus oryzae reveals a whole-genome duplication.</title>
        <authorList>
            <person name="Ma L.-J."/>
            <person name="Ibrahim A.S."/>
            <person name="Skory C."/>
            <person name="Grabherr M.G."/>
            <person name="Burger G."/>
            <person name="Butler M."/>
            <person name="Elias M."/>
            <person name="Idnurm A."/>
            <person name="Lang B.F."/>
            <person name="Sone T."/>
            <person name="Abe A."/>
            <person name="Calvo S.E."/>
            <person name="Corrochano L.M."/>
            <person name="Engels R."/>
            <person name="Fu J."/>
            <person name="Hansberg W."/>
            <person name="Kim J.-M."/>
            <person name="Kodira C.D."/>
            <person name="Koehrsen M.J."/>
            <person name="Liu B."/>
            <person name="Miranda-Saavedra D."/>
            <person name="O'Leary S."/>
            <person name="Ortiz-Castellanos L."/>
            <person name="Poulter R."/>
            <person name="Rodriguez-Romero J."/>
            <person name="Ruiz-Herrera J."/>
            <person name="Shen Y.-Q."/>
            <person name="Zeng Q."/>
            <person name="Galagan J."/>
            <person name="Birren B.W."/>
            <person name="Cuomo C.A."/>
            <person name="Wickes B.L."/>
        </authorList>
    </citation>
    <scope>NUCLEOTIDE SEQUENCE [LARGE SCALE GENOMIC DNA]</scope>
    <source>
        <strain evidence="8">RA 99-880 / ATCC MYA-4621 / FGSC 9543 / NRRL 43880</strain>
    </source>
</reference>
<dbReference type="Proteomes" id="UP000009138">
    <property type="component" value="Unassembled WGS sequence"/>
</dbReference>
<dbReference type="Pfam" id="PF00397">
    <property type="entry name" value="WW"/>
    <property type="match status" value="1"/>
</dbReference>
<dbReference type="SUPFAM" id="SSF48366">
    <property type="entry name" value="Ras GEF"/>
    <property type="match status" value="1"/>
</dbReference>
<evidence type="ECO:0000313" key="8">
    <source>
        <dbReference type="Proteomes" id="UP000009138"/>
    </source>
</evidence>
<dbReference type="GeneID" id="93609333"/>
<proteinExistence type="predicted"/>
<name>I1BN77_RHIO9</name>
<feature type="compositionally biased region" description="Basic and acidic residues" evidence="3">
    <location>
        <begin position="576"/>
        <end position="596"/>
    </location>
</feature>
<dbReference type="InParanoid" id="I1BN77"/>
<dbReference type="PANTHER" id="PTHR23113:SF368">
    <property type="entry name" value="CELL DIVISION CONTROL PROTEIN 25"/>
    <property type="match status" value="1"/>
</dbReference>
<evidence type="ECO:0000259" key="4">
    <source>
        <dbReference type="PROSITE" id="PS50009"/>
    </source>
</evidence>
<dbReference type="OMA" id="ANTRRMT"/>
<dbReference type="InterPro" id="IPR008937">
    <property type="entry name" value="Ras-like_GEF"/>
</dbReference>
<feature type="compositionally biased region" description="Acidic residues" evidence="3">
    <location>
        <begin position="48"/>
        <end position="63"/>
    </location>
</feature>
<dbReference type="Gene3D" id="1.10.840.10">
    <property type="entry name" value="Ras guanine-nucleotide exchange factors catalytic domain"/>
    <property type="match status" value="2"/>
</dbReference>
<dbReference type="GO" id="GO:0005886">
    <property type="term" value="C:plasma membrane"/>
    <property type="evidence" value="ECO:0007669"/>
    <property type="project" value="TreeGrafter"/>
</dbReference>
<dbReference type="CDD" id="cd06224">
    <property type="entry name" value="REM"/>
    <property type="match status" value="1"/>
</dbReference>
<gene>
    <name evidence="7" type="ORF">RO3G_02361</name>
</gene>
<dbReference type="EMBL" id="CH476733">
    <property type="protein sequence ID" value="EIE77657.1"/>
    <property type="molecule type" value="Genomic_DNA"/>
</dbReference>
<feature type="region of interest" description="Disordered" evidence="3">
    <location>
        <begin position="113"/>
        <end position="146"/>
    </location>
</feature>
<evidence type="ECO:0000256" key="1">
    <source>
        <dbReference type="ARBA" id="ARBA00022658"/>
    </source>
</evidence>
<accession>I1BN77</accession>
<feature type="region of interest" description="Disordered" evidence="3">
    <location>
        <begin position="45"/>
        <end position="70"/>
    </location>
</feature>
<feature type="region of interest" description="Disordered" evidence="3">
    <location>
        <begin position="569"/>
        <end position="602"/>
    </location>
</feature>
<evidence type="ECO:0008006" key="9">
    <source>
        <dbReference type="Google" id="ProtNLM"/>
    </source>
</evidence>
<dbReference type="InterPro" id="IPR036964">
    <property type="entry name" value="RASGEF_cat_dom_sf"/>
</dbReference>
<dbReference type="InterPro" id="IPR019804">
    <property type="entry name" value="Ras_G-nucl-exch_fac_CS"/>
</dbReference>
<dbReference type="SMART" id="SM00147">
    <property type="entry name" value="RasGEF"/>
    <property type="match status" value="1"/>
</dbReference>
<protein>
    <recommendedName>
        <fullName evidence="9">Ras GEF</fullName>
    </recommendedName>
</protein>
<evidence type="ECO:0000256" key="3">
    <source>
        <dbReference type="SAM" id="MobiDB-lite"/>
    </source>
</evidence>
<feature type="domain" description="Ras-GEF" evidence="4">
    <location>
        <begin position="784"/>
        <end position="989"/>
    </location>
</feature>
<dbReference type="PROSITE" id="PS00720">
    <property type="entry name" value="RASGEF"/>
    <property type="match status" value="1"/>
</dbReference>